<dbReference type="EMBL" id="ABEU02000001">
    <property type="protein sequence ID" value="PNR61739.1"/>
    <property type="molecule type" value="Genomic_DNA"/>
</dbReference>
<dbReference type="InterPro" id="IPR039537">
    <property type="entry name" value="Retrotran_Ty1/copia-like"/>
</dbReference>
<evidence type="ECO:0000256" key="1">
    <source>
        <dbReference type="ARBA" id="ARBA00022722"/>
    </source>
</evidence>
<dbReference type="InParanoid" id="A0A2K1L6S9"/>
<evidence type="ECO:0000313" key="12">
    <source>
        <dbReference type="Proteomes" id="UP000006727"/>
    </source>
</evidence>
<keyword evidence="8" id="KW-0548">Nucleotidyltransferase</keyword>
<evidence type="ECO:0000313" key="10">
    <source>
        <dbReference type="EMBL" id="PNR61739.1"/>
    </source>
</evidence>
<reference evidence="10 12" key="2">
    <citation type="journal article" date="2018" name="Plant J.">
        <title>The Physcomitrella patens chromosome-scale assembly reveals moss genome structure and evolution.</title>
        <authorList>
            <person name="Lang D."/>
            <person name="Ullrich K.K."/>
            <person name="Murat F."/>
            <person name="Fuchs J."/>
            <person name="Jenkins J."/>
            <person name="Haas F.B."/>
            <person name="Piednoel M."/>
            <person name="Gundlach H."/>
            <person name="Van Bel M."/>
            <person name="Meyberg R."/>
            <person name="Vives C."/>
            <person name="Morata J."/>
            <person name="Symeonidi A."/>
            <person name="Hiss M."/>
            <person name="Muchero W."/>
            <person name="Kamisugi Y."/>
            <person name="Saleh O."/>
            <person name="Blanc G."/>
            <person name="Decker E.L."/>
            <person name="van Gessel N."/>
            <person name="Grimwood J."/>
            <person name="Hayes R.D."/>
            <person name="Graham S.W."/>
            <person name="Gunter L.E."/>
            <person name="McDaniel S.F."/>
            <person name="Hoernstein S.N.W."/>
            <person name="Larsson A."/>
            <person name="Li F.W."/>
            <person name="Perroud P.F."/>
            <person name="Phillips J."/>
            <person name="Ranjan P."/>
            <person name="Rokshar D.S."/>
            <person name="Rothfels C.J."/>
            <person name="Schneider L."/>
            <person name="Shu S."/>
            <person name="Stevenson D.W."/>
            <person name="Thummler F."/>
            <person name="Tillich M."/>
            <person name="Villarreal Aguilar J.C."/>
            <person name="Widiez T."/>
            <person name="Wong G.K."/>
            <person name="Wymore A."/>
            <person name="Zhang Y."/>
            <person name="Zimmer A.D."/>
            <person name="Quatrano R.S."/>
            <person name="Mayer K.F.X."/>
            <person name="Goodstein D."/>
            <person name="Casacuberta J.M."/>
            <person name="Vandepoele K."/>
            <person name="Reski R."/>
            <person name="Cuming A.C."/>
            <person name="Tuskan G.A."/>
            <person name="Maumus F."/>
            <person name="Salse J."/>
            <person name="Schmutz J."/>
            <person name="Rensing S.A."/>
        </authorList>
    </citation>
    <scope>NUCLEOTIDE SEQUENCE [LARGE SCALE GENOMIC DNA]</scope>
    <source>
        <strain evidence="11 12">cv. Gransden 2004</strain>
    </source>
</reference>
<keyword evidence="4" id="KW-0378">Hydrolase</keyword>
<keyword evidence="5" id="KW-0460">Magnesium</keyword>
<dbReference type="GO" id="GO:0003676">
    <property type="term" value="F:nucleic acid binding"/>
    <property type="evidence" value="ECO:0007669"/>
    <property type="project" value="InterPro"/>
</dbReference>
<reference evidence="11" key="3">
    <citation type="submission" date="2020-12" db="UniProtKB">
        <authorList>
            <consortium name="EnsemblPlants"/>
        </authorList>
    </citation>
    <scope>IDENTIFICATION</scope>
</reference>
<evidence type="ECO:0000313" key="11">
    <source>
        <dbReference type="EnsemblPlants" id="Pp3c1_3840V3.1"/>
    </source>
</evidence>
<keyword evidence="8" id="KW-0239">DNA-directed DNA polymerase</keyword>
<keyword evidence="9" id="KW-0233">DNA recombination</keyword>
<gene>
    <name evidence="10" type="ORF">PHYPA_000162</name>
</gene>
<keyword evidence="6" id="KW-0229">DNA integration</keyword>
<dbReference type="GO" id="GO:0015074">
    <property type="term" value="P:DNA integration"/>
    <property type="evidence" value="ECO:0007669"/>
    <property type="project" value="UniProtKB-KW"/>
</dbReference>
<evidence type="ECO:0000256" key="7">
    <source>
        <dbReference type="ARBA" id="ARBA00022918"/>
    </source>
</evidence>
<sequence>MDVDKREENYYKMNTMVEASFNRATKINQLIYTDLMKLMKITSLNGSRFIVIFVDDRSHKSWLYFLKTSGETLQKFKQFKTMIDSETNNKIEILKTDRNGVAKRRNRAIIEKGRNLQYESKLPIYLWSKMVNIENYLINKGLTRTNGGETPKKRWTKKKLKNHELYDKVDQIVDQEHIDQAVTQHEEQKFALEQNENNTKTGVQNECSEPPQEEVYNDFDDENDLSAITEDMMSLLCDAIYFEYLIGSLIHLQITRFDIVFAIYYCFRYMNQL</sequence>
<dbReference type="Gene3D" id="3.30.420.10">
    <property type="entry name" value="Ribonuclease H-like superfamily/Ribonuclease H"/>
    <property type="match status" value="1"/>
</dbReference>
<dbReference type="STRING" id="3218.A0A2K1L6S9"/>
<evidence type="ECO:0000256" key="8">
    <source>
        <dbReference type="ARBA" id="ARBA00022932"/>
    </source>
</evidence>
<evidence type="ECO:0000256" key="9">
    <source>
        <dbReference type="ARBA" id="ARBA00023172"/>
    </source>
</evidence>
<keyword evidence="1" id="KW-0540">Nuclease</keyword>
<accession>A0A2K1L6S9</accession>
<dbReference type="Proteomes" id="UP000006727">
    <property type="component" value="Chromosome 1"/>
</dbReference>
<keyword evidence="2" id="KW-0479">Metal-binding</keyword>
<protein>
    <recommendedName>
        <fullName evidence="13">Integrase catalytic domain-containing protein</fullName>
    </recommendedName>
</protein>
<dbReference type="GO" id="GO:0003964">
    <property type="term" value="F:RNA-directed DNA polymerase activity"/>
    <property type="evidence" value="ECO:0007669"/>
    <property type="project" value="UniProtKB-KW"/>
</dbReference>
<dbReference type="Gramene" id="Pp3c1_3840V3.1">
    <property type="protein sequence ID" value="Pp3c1_3840V3.1"/>
    <property type="gene ID" value="Pp3c1_3840"/>
</dbReference>
<name>A0A2K1L6S9_PHYPA</name>
<dbReference type="AlphaFoldDB" id="A0A2K1L6S9"/>
<dbReference type="PANTHER" id="PTHR42648">
    <property type="entry name" value="TRANSPOSASE, PUTATIVE-RELATED"/>
    <property type="match status" value="1"/>
</dbReference>
<evidence type="ECO:0000256" key="6">
    <source>
        <dbReference type="ARBA" id="ARBA00022908"/>
    </source>
</evidence>
<evidence type="ECO:0000256" key="2">
    <source>
        <dbReference type="ARBA" id="ARBA00022723"/>
    </source>
</evidence>
<proteinExistence type="predicted"/>
<dbReference type="SUPFAM" id="SSF53098">
    <property type="entry name" value="Ribonuclease H-like"/>
    <property type="match status" value="1"/>
</dbReference>
<evidence type="ECO:0000256" key="4">
    <source>
        <dbReference type="ARBA" id="ARBA00022801"/>
    </source>
</evidence>
<dbReference type="GO" id="GO:0006310">
    <property type="term" value="P:DNA recombination"/>
    <property type="evidence" value="ECO:0007669"/>
    <property type="project" value="UniProtKB-KW"/>
</dbReference>
<organism evidence="10">
    <name type="scientific">Physcomitrium patens</name>
    <name type="common">Spreading-leaved earth moss</name>
    <name type="synonym">Physcomitrella patens</name>
    <dbReference type="NCBI Taxonomy" id="3218"/>
    <lineage>
        <taxon>Eukaryota</taxon>
        <taxon>Viridiplantae</taxon>
        <taxon>Streptophyta</taxon>
        <taxon>Embryophyta</taxon>
        <taxon>Bryophyta</taxon>
        <taxon>Bryophytina</taxon>
        <taxon>Bryopsida</taxon>
        <taxon>Funariidae</taxon>
        <taxon>Funariales</taxon>
        <taxon>Funariaceae</taxon>
        <taxon>Physcomitrium</taxon>
    </lineage>
</organism>
<keyword evidence="3" id="KW-0255">Endonuclease</keyword>
<keyword evidence="7" id="KW-0695">RNA-directed DNA polymerase</keyword>
<dbReference type="EnsemblPlants" id="Pp3c1_3840V3.1">
    <property type="protein sequence ID" value="Pp3c1_3840V3.1"/>
    <property type="gene ID" value="Pp3c1_3840"/>
</dbReference>
<keyword evidence="8" id="KW-0808">Transferase</keyword>
<dbReference type="PANTHER" id="PTHR42648:SF11">
    <property type="entry name" value="TRANSPOSON TY4-P GAG-POL POLYPROTEIN"/>
    <property type="match status" value="1"/>
</dbReference>
<dbReference type="InterPro" id="IPR012337">
    <property type="entry name" value="RNaseH-like_sf"/>
</dbReference>
<reference evidence="10 12" key="1">
    <citation type="journal article" date="2008" name="Science">
        <title>The Physcomitrella genome reveals evolutionary insights into the conquest of land by plants.</title>
        <authorList>
            <person name="Rensing S."/>
            <person name="Lang D."/>
            <person name="Zimmer A."/>
            <person name="Terry A."/>
            <person name="Salamov A."/>
            <person name="Shapiro H."/>
            <person name="Nishiyama T."/>
            <person name="Perroud P.-F."/>
            <person name="Lindquist E."/>
            <person name="Kamisugi Y."/>
            <person name="Tanahashi T."/>
            <person name="Sakakibara K."/>
            <person name="Fujita T."/>
            <person name="Oishi K."/>
            <person name="Shin-I T."/>
            <person name="Kuroki Y."/>
            <person name="Toyoda A."/>
            <person name="Suzuki Y."/>
            <person name="Hashimoto A."/>
            <person name="Yamaguchi K."/>
            <person name="Sugano A."/>
            <person name="Kohara Y."/>
            <person name="Fujiyama A."/>
            <person name="Anterola A."/>
            <person name="Aoki S."/>
            <person name="Ashton N."/>
            <person name="Barbazuk W.B."/>
            <person name="Barker E."/>
            <person name="Bennetzen J."/>
            <person name="Bezanilla M."/>
            <person name="Blankenship R."/>
            <person name="Cho S.H."/>
            <person name="Dutcher S."/>
            <person name="Estelle M."/>
            <person name="Fawcett J.A."/>
            <person name="Gundlach H."/>
            <person name="Hanada K."/>
            <person name="Heyl A."/>
            <person name="Hicks K.A."/>
            <person name="Hugh J."/>
            <person name="Lohr M."/>
            <person name="Mayer K."/>
            <person name="Melkozernov A."/>
            <person name="Murata T."/>
            <person name="Nelson D."/>
            <person name="Pils B."/>
            <person name="Prigge M."/>
            <person name="Reiss B."/>
            <person name="Renner T."/>
            <person name="Rombauts S."/>
            <person name="Rushton P."/>
            <person name="Sanderfoot A."/>
            <person name="Schween G."/>
            <person name="Shiu S.-H."/>
            <person name="Stueber K."/>
            <person name="Theodoulou F.L."/>
            <person name="Tu H."/>
            <person name="Van de Peer Y."/>
            <person name="Verrier P.J."/>
            <person name="Waters E."/>
            <person name="Wood A."/>
            <person name="Yang L."/>
            <person name="Cove D."/>
            <person name="Cuming A."/>
            <person name="Hasebe M."/>
            <person name="Lucas S."/>
            <person name="Mishler D.B."/>
            <person name="Reski R."/>
            <person name="Grigoriev I."/>
            <person name="Quatrano R.S."/>
            <person name="Boore J.L."/>
        </authorList>
    </citation>
    <scope>NUCLEOTIDE SEQUENCE [LARGE SCALE GENOMIC DNA]</scope>
    <source>
        <strain evidence="11 12">cv. Gransden 2004</strain>
    </source>
</reference>
<evidence type="ECO:0008006" key="13">
    <source>
        <dbReference type="Google" id="ProtNLM"/>
    </source>
</evidence>
<evidence type="ECO:0000256" key="5">
    <source>
        <dbReference type="ARBA" id="ARBA00022842"/>
    </source>
</evidence>
<dbReference type="GO" id="GO:0046872">
    <property type="term" value="F:metal ion binding"/>
    <property type="evidence" value="ECO:0007669"/>
    <property type="project" value="UniProtKB-KW"/>
</dbReference>
<dbReference type="GO" id="GO:0003887">
    <property type="term" value="F:DNA-directed DNA polymerase activity"/>
    <property type="evidence" value="ECO:0007669"/>
    <property type="project" value="UniProtKB-KW"/>
</dbReference>
<dbReference type="GO" id="GO:0004519">
    <property type="term" value="F:endonuclease activity"/>
    <property type="evidence" value="ECO:0007669"/>
    <property type="project" value="UniProtKB-KW"/>
</dbReference>
<evidence type="ECO:0000256" key="3">
    <source>
        <dbReference type="ARBA" id="ARBA00022759"/>
    </source>
</evidence>
<dbReference type="GO" id="GO:0016787">
    <property type="term" value="F:hydrolase activity"/>
    <property type="evidence" value="ECO:0007669"/>
    <property type="project" value="UniProtKB-KW"/>
</dbReference>
<dbReference type="InterPro" id="IPR036397">
    <property type="entry name" value="RNaseH_sf"/>
</dbReference>
<keyword evidence="12" id="KW-1185">Reference proteome</keyword>